<name>A0A0R2FPF3_9LACO</name>
<dbReference type="Gene3D" id="1.20.1090.10">
    <property type="entry name" value="Dehydroquinate synthase-like - alpha domain"/>
    <property type="match status" value="1"/>
</dbReference>
<dbReference type="GO" id="GO:0004022">
    <property type="term" value="F:alcohol dehydrogenase (NAD+) activity"/>
    <property type="evidence" value="ECO:0007669"/>
    <property type="project" value="TreeGrafter"/>
</dbReference>
<dbReference type="EMBL" id="AYZM01000038">
    <property type="protein sequence ID" value="KRN26244.1"/>
    <property type="molecule type" value="Genomic_DNA"/>
</dbReference>
<dbReference type="PATRIC" id="fig|1423804.4.peg.2502"/>
<dbReference type="InterPro" id="IPR001670">
    <property type="entry name" value="ADH_Fe/GldA"/>
</dbReference>
<dbReference type="PANTHER" id="PTHR11496">
    <property type="entry name" value="ALCOHOL DEHYDROGENASE"/>
    <property type="match status" value="1"/>
</dbReference>
<dbReference type="InterPro" id="IPR056798">
    <property type="entry name" value="ADH_Fe_C"/>
</dbReference>
<dbReference type="InterPro" id="IPR018211">
    <property type="entry name" value="ADH_Fe_CS"/>
</dbReference>
<gene>
    <name evidence="4" type="ORF">FD14_GL002310</name>
</gene>
<keyword evidence="1" id="KW-0560">Oxidoreductase</keyword>
<dbReference type="FunFam" id="1.20.1090.10:FF:000001">
    <property type="entry name" value="Aldehyde-alcohol dehydrogenase"/>
    <property type="match status" value="1"/>
</dbReference>
<dbReference type="Pfam" id="PF00465">
    <property type="entry name" value="Fe-ADH"/>
    <property type="match status" value="1"/>
</dbReference>
<accession>A0A0R2FPF3</accession>
<evidence type="ECO:0000259" key="2">
    <source>
        <dbReference type="Pfam" id="PF00465"/>
    </source>
</evidence>
<dbReference type="PROSITE" id="PS00913">
    <property type="entry name" value="ADH_IRON_1"/>
    <property type="match status" value="1"/>
</dbReference>
<feature type="domain" description="Fe-containing alcohol dehydrogenase-like C-terminal" evidence="3">
    <location>
        <begin position="173"/>
        <end position="380"/>
    </location>
</feature>
<dbReference type="Pfam" id="PF25137">
    <property type="entry name" value="ADH_Fe_C"/>
    <property type="match status" value="1"/>
</dbReference>
<dbReference type="Proteomes" id="UP000051442">
    <property type="component" value="Unassembled WGS sequence"/>
</dbReference>
<dbReference type="PANTHER" id="PTHR11496:SF83">
    <property type="entry name" value="HYDROXYACID-OXOACID TRANSHYDROGENASE, MITOCHONDRIAL"/>
    <property type="match status" value="1"/>
</dbReference>
<evidence type="ECO:0000313" key="4">
    <source>
        <dbReference type="EMBL" id="KRN26244.1"/>
    </source>
</evidence>
<proteinExistence type="predicted"/>
<evidence type="ECO:0000313" key="5">
    <source>
        <dbReference type="Proteomes" id="UP000051442"/>
    </source>
</evidence>
<protein>
    <submittedName>
        <fullName evidence="4">PduQ protein</fullName>
    </submittedName>
</protein>
<dbReference type="Gene3D" id="3.40.50.1970">
    <property type="match status" value="1"/>
</dbReference>
<evidence type="ECO:0000256" key="1">
    <source>
        <dbReference type="ARBA" id="ARBA00023002"/>
    </source>
</evidence>
<dbReference type="CDD" id="cd08180">
    <property type="entry name" value="PDD"/>
    <property type="match status" value="1"/>
</dbReference>
<reference evidence="4 5" key="1">
    <citation type="journal article" date="2015" name="Genome Announc.">
        <title>Expanding the biotechnology potential of lactobacilli through comparative genomics of 213 strains and associated genera.</title>
        <authorList>
            <person name="Sun Z."/>
            <person name="Harris H.M."/>
            <person name="McCann A."/>
            <person name="Guo C."/>
            <person name="Argimon S."/>
            <person name="Zhang W."/>
            <person name="Yang X."/>
            <person name="Jeffery I.B."/>
            <person name="Cooney J.C."/>
            <person name="Kagawa T.F."/>
            <person name="Liu W."/>
            <person name="Song Y."/>
            <person name="Salvetti E."/>
            <person name="Wrobel A."/>
            <person name="Rasinkangas P."/>
            <person name="Parkhill J."/>
            <person name="Rea M.C."/>
            <person name="O'Sullivan O."/>
            <person name="Ritari J."/>
            <person name="Douillard F.P."/>
            <person name="Paul Ross R."/>
            <person name="Yang R."/>
            <person name="Briner A.E."/>
            <person name="Felis G.E."/>
            <person name="de Vos W.M."/>
            <person name="Barrangou R."/>
            <person name="Klaenhammer T.R."/>
            <person name="Caufield P.W."/>
            <person name="Cui Y."/>
            <person name="Zhang H."/>
            <person name="O'Toole P.W."/>
        </authorList>
    </citation>
    <scope>NUCLEOTIDE SEQUENCE [LARGE SCALE GENOMIC DNA]</scope>
    <source>
        <strain evidence="4 5">DSM 23365</strain>
    </source>
</reference>
<dbReference type="SUPFAM" id="SSF56796">
    <property type="entry name" value="Dehydroquinate synthase-like"/>
    <property type="match status" value="1"/>
</dbReference>
<sequence>MRLEKIQFKTQIWSGDGALSGLEDIHDQRIFVVTDPFMVESGSLSKITDHLEAKNELSIFSDIQPDPPITKITKGIAALQEFKATLLVAVGGGSAIDATKAMKYFAKQASHGEVDLDLIAVPTTSGTGSEVTNFAVITDSEKGIKYPLVTDEILPKIALLDANLVVSAPQHITVDTGMDVLTHCLEAYVSINANDFSDALAEKGFRMVFEYLQRVSDDGSDLEARQKMHDASCIAGMAFNLVNLGLNHGIAHAAGAQYHIPHGRLNTILMPHIIEFNAEMEKGIMETPNQAAIKYAKLARFLGIRGSNPKIAVRSLINHIIQFRKKLNMPATFQDYGISHELFEQTKHEIAEAALKDGTTAANPRVPSADDVIKILETSYS</sequence>
<dbReference type="AlphaFoldDB" id="A0A0R2FPF3"/>
<keyword evidence="5" id="KW-1185">Reference proteome</keyword>
<comment type="caution">
    <text evidence="4">The sequence shown here is derived from an EMBL/GenBank/DDBJ whole genome shotgun (WGS) entry which is preliminary data.</text>
</comment>
<dbReference type="GO" id="GO:0046872">
    <property type="term" value="F:metal ion binding"/>
    <property type="evidence" value="ECO:0007669"/>
    <property type="project" value="InterPro"/>
</dbReference>
<dbReference type="InterPro" id="IPR039697">
    <property type="entry name" value="Alcohol_dehydrogenase_Fe"/>
</dbReference>
<organism evidence="4 5">
    <name type="scientific">Secundilactobacillus similis DSM 23365 = JCM 2765</name>
    <dbReference type="NCBI Taxonomy" id="1423804"/>
    <lineage>
        <taxon>Bacteria</taxon>
        <taxon>Bacillati</taxon>
        <taxon>Bacillota</taxon>
        <taxon>Bacilli</taxon>
        <taxon>Lactobacillales</taxon>
        <taxon>Lactobacillaceae</taxon>
        <taxon>Secundilactobacillus</taxon>
    </lineage>
</organism>
<evidence type="ECO:0000259" key="3">
    <source>
        <dbReference type="Pfam" id="PF25137"/>
    </source>
</evidence>
<feature type="domain" description="Alcohol dehydrogenase iron-type/glycerol dehydrogenase GldA" evidence="2">
    <location>
        <begin position="10"/>
        <end position="161"/>
    </location>
</feature>
<dbReference type="STRING" id="1423804.FD14_GL002310"/>
<dbReference type="FunFam" id="3.40.50.1970:FF:000003">
    <property type="entry name" value="Alcohol dehydrogenase, iron-containing"/>
    <property type="match status" value="1"/>
</dbReference>